<dbReference type="InterPro" id="IPR029069">
    <property type="entry name" value="HotDog_dom_sf"/>
</dbReference>
<feature type="domain" description="FAS1-like dehydratase" evidence="3">
    <location>
        <begin position="42"/>
        <end position="146"/>
    </location>
</feature>
<sequence>MPELHHEGAPTHGESVATNCADHVTDEVTTTLGSPLRLVGFYDVGREKIREFARAVQDFNAVHWVESAAKEFGYDELPASPTFGAILGAISQRCIFEKFLPHYDLSQVLHTEQRIVFWRPFVVGDRLVTDVTFEGFRQGHGQDTFVFRTDISEIRGEETLLQSSWTTIVARSGGGTADENLAVAVDALMMRSMTTASARKGAAAIGYVDAAIHQREQPMVSAKFVPQPNRSFESVSVGDELEPHVVELTSGDLVNYAGVSGDPNPIHWSDLIAKLVGMDTVVAHGMLTMGLGSGLVSSWVGDPGAIRAYGARFARPVFVDPQRPAQVHLTGKVKSLDEAARTAEVTIVATSDGKKIFGRAGATVQLG</sequence>
<name>A0ABW7JM18_9NOCA</name>
<dbReference type="Pfam" id="PF13452">
    <property type="entry name" value="FAS1_DH_region"/>
    <property type="match status" value="1"/>
</dbReference>
<organism evidence="4 5">
    <name type="scientific">Antrihabitans spumae</name>
    <dbReference type="NCBI Taxonomy" id="3373370"/>
    <lineage>
        <taxon>Bacteria</taxon>
        <taxon>Bacillati</taxon>
        <taxon>Actinomycetota</taxon>
        <taxon>Actinomycetes</taxon>
        <taxon>Mycobacteriales</taxon>
        <taxon>Nocardiaceae</taxon>
        <taxon>Antrihabitans</taxon>
    </lineage>
</organism>
<dbReference type="InterPro" id="IPR039569">
    <property type="entry name" value="FAS1-like_DH_region"/>
</dbReference>
<dbReference type="RefSeq" id="WP_395114316.1">
    <property type="nucleotide sequence ID" value="NZ_JBIMSO010000046.1"/>
</dbReference>
<evidence type="ECO:0000256" key="1">
    <source>
        <dbReference type="ARBA" id="ARBA00005254"/>
    </source>
</evidence>
<comment type="similarity">
    <text evidence="1">Belongs to the enoyl-CoA hydratase/isomerase family.</text>
</comment>
<dbReference type="PANTHER" id="PTHR43841">
    <property type="entry name" value="3-HYDROXYACYL-THIOESTER DEHYDRATASE HTDX-RELATED"/>
    <property type="match status" value="1"/>
</dbReference>
<dbReference type="NCBIfam" id="NF040620">
    <property type="entry name" value="fused_HadA_HadB"/>
    <property type="match status" value="1"/>
</dbReference>
<accession>A0ABW7JM18</accession>
<protein>
    <submittedName>
        <fullName evidence="4">Fused (3R)-hydroxyacyl-ACP dehydratase subunits HadA/HadB</fullName>
    </submittedName>
</protein>
<gene>
    <name evidence="4" type="ORF">ACHIPZ_11330</name>
</gene>
<dbReference type="CDD" id="cd03453">
    <property type="entry name" value="SAV4209_like"/>
    <property type="match status" value="1"/>
</dbReference>
<proteinExistence type="inferred from homology"/>
<evidence type="ECO:0000259" key="2">
    <source>
        <dbReference type="Pfam" id="PF01575"/>
    </source>
</evidence>
<dbReference type="CDD" id="cd03441">
    <property type="entry name" value="R_hydratase_like"/>
    <property type="match status" value="1"/>
</dbReference>
<reference evidence="4 5" key="1">
    <citation type="submission" date="2024-10" db="EMBL/GenBank/DDBJ databases">
        <authorList>
            <person name="Riesco R."/>
        </authorList>
    </citation>
    <scope>NUCLEOTIDE SEQUENCE [LARGE SCALE GENOMIC DNA]</scope>
    <source>
        <strain evidence="4 5">NCIMB 15449</strain>
    </source>
</reference>
<evidence type="ECO:0000259" key="3">
    <source>
        <dbReference type="Pfam" id="PF13452"/>
    </source>
</evidence>
<dbReference type="InterPro" id="IPR002539">
    <property type="entry name" value="MaoC-like_dom"/>
</dbReference>
<dbReference type="Gene3D" id="3.10.129.10">
    <property type="entry name" value="Hotdog Thioesterase"/>
    <property type="match status" value="2"/>
</dbReference>
<dbReference type="PANTHER" id="PTHR43841:SF3">
    <property type="entry name" value="(3R)-HYDROXYACYL-ACP DEHYDRATASE SUBUNIT HADB"/>
    <property type="match status" value="1"/>
</dbReference>
<evidence type="ECO:0000313" key="5">
    <source>
        <dbReference type="Proteomes" id="UP001609175"/>
    </source>
</evidence>
<comment type="caution">
    <text evidence="4">The sequence shown here is derived from an EMBL/GenBank/DDBJ whole genome shotgun (WGS) entry which is preliminary data.</text>
</comment>
<evidence type="ECO:0000313" key="4">
    <source>
        <dbReference type="EMBL" id="MFH5208785.1"/>
    </source>
</evidence>
<dbReference type="SUPFAM" id="SSF54637">
    <property type="entry name" value="Thioesterase/thiol ester dehydrase-isomerase"/>
    <property type="match status" value="2"/>
</dbReference>
<dbReference type="EMBL" id="JBIMSO010000046">
    <property type="protein sequence ID" value="MFH5208785.1"/>
    <property type="molecule type" value="Genomic_DNA"/>
</dbReference>
<dbReference type="Pfam" id="PF01575">
    <property type="entry name" value="MaoC_dehydratas"/>
    <property type="match status" value="1"/>
</dbReference>
<feature type="domain" description="MaoC-like" evidence="2">
    <location>
        <begin position="244"/>
        <end position="335"/>
    </location>
</feature>
<dbReference type="Proteomes" id="UP001609175">
    <property type="component" value="Unassembled WGS sequence"/>
</dbReference>